<sequence length="656" mass="73156">GTPRGPFWPIEWKGSECDPGSSMYTAAMAVDQSDVKISINTDHVWPDESFDLVKVFDTLLVQVGLREDAPSTPEKGPHGFPTLHLRLSTPRDKSTNVGPFRIGRHDVESALDSTANFDIARGWLSECSETHVGCPKDVPKLPTRVIDVRGSKDLHLFVSNGKRANYTALSHCWGGRISPLLTTESLSAFQNDLPFSALPRNFQDAVKITRELGIRYLWIDSLCIIQNSKHDWEQESKKMGSIYQHCSLTISALISKGSTVGILNPPSTVSNSPKPVNLRVFRDNQLAKVRAERQDFTEEDLLSLYYRSPLSSRGWVLQEYILSPRHLFFGTKQIFWRCMQGFQTADGTPMGRKTPDSTHCTLPPGLPCSGGLELSQIQPPSKDELLDEYYRLVLAYTRRSLSFGSDKLPAFSGLVQGFYPLLGDYLAGIWSSDFRRGLLWQSEVRYCEHAKPYQGPSWSWATTNQRILLYESDGTPTIPPSSTDLELIDYSVTLRAKGNPFGEVEDARLKVKGLTFPLTRSHQVVEAGYLSGGIGAAAFDDPSGDGERQLEVNSRSTVLLRKAAAGDYLLTILSRGKEGSRFEVDVGQYSREKYLVLLVLTNMSSDEGEFEKLHEGLVIQLVEAKAETVYQRVGYINLDAAECPLESWEARIITLV</sequence>
<gene>
    <name evidence="3" type="ORF">FZEAL_3068</name>
</gene>
<dbReference type="OrthoDB" id="5362512at2759"/>
<feature type="non-terminal residue" evidence="3">
    <location>
        <position position="1"/>
    </location>
</feature>
<evidence type="ECO:0000259" key="2">
    <source>
        <dbReference type="Pfam" id="PF06985"/>
    </source>
</evidence>
<feature type="domain" description="Heterokaryon incompatibility" evidence="2">
    <location>
        <begin position="166"/>
        <end position="319"/>
    </location>
</feature>
<organism evidence="3 4">
    <name type="scientific">Fusarium zealandicum</name>
    <dbReference type="NCBI Taxonomy" id="1053134"/>
    <lineage>
        <taxon>Eukaryota</taxon>
        <taxon>Fungi</taxon>
        <taxon>Dikarya</taxon>
        <taxon>Ascomycota</taxon>
        <taxon>Pezizomycotina</taxon>
        <taxon>Sordariomycetes</taxon>
        <taxon>Hypocreomycetidae</taxon>
        <taxon>Hypocreales</taxon>
        <taxon>Nectriaceae</taxon>
        <taxon>Fusarium</taxon>
        <taxon>Fusarium staphyleae species complex</taxon>
    </lineage>
</organism>
<comment type="caution">
    <text evidence="3">The sequence shown here is derived from an EMBL/GenBank/DDBJ whole genome shotgun (WGS) entry which is preliminary data.</text>
</comment>
<keyword evidence="4" id="KW-1185">Reference proteome</keyword>
<evidence type="ECO:0000256" key="1">
    <source>
        <dbReference type="SAM" id="MobiDB-lite"/>
    </source>
</evidence>
<reference evidence="3" key="1">
    <citation type="journal article" date="2020" name="BMC Genomics">
        <title>Correction to: Identification and distribution of gene clusters required for synthesis of sphingolipid metabolism inhibitors in diverse species of the filamentous fungus Fusarium.</title>
        <authorList>
            <person name="Kim H.S."/>
            <person name="Lohmar J.M."/>
            <person name="Busman M."/>
            <person name="Brown D.W."/>
            <person name="Naumann T.A."/>
            <person name="Divon H.H."/>
            <person name="Lysoe E."/>
            <person name="Uhlig S."/>
            <person name="Proctor R.H."/>
        </authorList>
    </citation>
    <scope>NUCLEOTIDE SEQUENCE</scope>
    <source>
        <strain evidence="3">NRRL 22465</strain>
    </source>
</reference>
<dbReference type="Pfam" id="PF06985">
    <property type="entry name" value="HET"/>
    <property type="match status" value="1"/>
</dbReference>
<dbReference type="PANTHER" id="PTHR33112">
    <property type="entry name" value="DOMAIN PROTEIN, PUTATIVE-RELATED"/>
    <property type="match status" value="1"/>
</dbReference>
<dbReference type="AlphaFoldDB" id="A0A8H4UPG8"/>
<name>A0A8H4UPG8_9HYPO</name>
<evidence type="ECO:0000313" key="4">
    <source>
        <dbReference type="Proteomes" id="UP000635477"/>
    </source>
</evidence>
<reference evidence="3" key="2">
    <citation type="submission" date="2020-05" db="EMBL/GenBank/DDBJ databases">
        <authorList>
            <person name="Kim H.-S."/>
            <person name="Proctor R.H."/>
            <person name="Brown D.W."/>
        </authorList>
    </citation>
    <scope>NUCLEOTIDE SEQUENCE</scope>
    <source>
        <strain evidence="3">NRRL 22465</strain>
    </source>
</reference>
<evidence type="ECO:0000313" key="3">
    <source>
        <dbReference type="EMBL" id="KAF4981016.1"/>
    </source>
</evidence>
<dbReference type="Proteomes" id="UP000635477">
    <property type="component" value="Unassembled WGS sequence"/>
</dbReference>
<dbReference type="InterPro" id="IPR010730">
    <property type="entry name" value="HET"/>
</dbReference>
<dbReference type="PANTHER" id="PTHR33112:SF16">
    <property type="entry name" value="HETEROKARYON INCOMPATIBILITY DOMAIN-CONTAINING PROTEIN"/>
    <property type="match status" value="1"/>
</dbReference>
<protein>
    <recommendedName>
        <fullName evidence="2">Heterokaryon incompatibility domain-containing protein</fullName>
    </recommendedName>
</protein>
<accession>A0A8H4UPG8</accession>
<feature type="region of interest" description="Disordered" evidence="1">
    <location>
        <begin position="68"/>
        <end position="88"/>
    </location>
</feature>
<dbReference type="EMBL" id="JABEYC010000189">
    <property type="protein sequence ID" value="KAF4981016.1"/>
    <property type="molecule type" value="Genomic_DNA"/>
</dbReference>
<proteinExistence type="predicted"/>